<organism evidence="1 2">
    <name type="scientific">Rhizobium viscosum</name>
    <name type="common">Arthrobacter viscosus</name>
    <dbReference type="NCBI Taxonomy" id="1673"/>
    <lineage>
        <taxon>Bacteria</taxon>
        <taxon>Pseudomonadati</taxon>
        <taxon>Pseudomonadota</taxon>
        <taxon>Alphaproteobacteria</taxon>
        <taxon>Hyphomicrobiales</taxon>
        <taxon>Rhizobiaceae</taxon>
        <taxon>Rhizobium/Agrobacterium group</taxon>
        <taxon>Rhizobium</taxon>
    </lineage>
</organism>
<reference evidence="1 2" key="1">
    <citation type="submission" date="2020-10" db="EMBL/GenBank/DDBJ databases">
        <title>Sequencing the genomes of 1000 actinobacteria strains.</title>
        <authorList>
            <person name="Klenk H.-P."/>
        </authorList>
    </citation>
    <scope>NUCLEOTIDE SEQUENCE [LARGE SCALE GENOMIC DNA]</scope>
    <source>
        <strain evidence="1 2">DSM 7307</strain>
    </source>
</reference>
<name>A0ABR9IVF9_RHIVS</name>
<dbReference type="EMBL" id="JADBEC010000002">
    <property type="protein sequence ID" value="MBE1507115.1"/>
    <property type="molecule type" value="Genomic_DNA"/>
</dbReference>
<gene>
    <name evidence="1" type="ORF">H4W29_004360</name>
</gene>
<dbReference type="RefSeq" id="WP_192730899.1">
    <property type="nucleotide sequence ID" value="NZ_BAAAVL010000004.1"/>
</dbReference>
<keyword evidence="2" id="KW-1185">Reference proteome</keyword>
<dbReference type="Proteomes" id="UP000620262">
    <property type="component" value="Unassembled WGS sequence"/>
</dbReference>
<sequence>MTDIRTRGFKTKAELDEHLADIEGAAETEEAMLPPVDYAAENQEAVELARLQEDLTLLRRHIALVREQAKTAISTRAQWADASAHEQLGNYPWLKLAGVIAITFLVARRLRVLPSSGMVTMPLALSRFNRM</sequence>
<evidence type="ECO:0000313" key="1">
    <source>
        <dbReference type="EMBL" id="MBE1507115.1"/>
    </source>
</evidence>
<proteinExistence type="predicted"/>
<evidence type="ECO:0008006" key="3">
    <source>
        <dbReference type="Google" id="ProtNLM"/>
    </source>
</evidence>
<comment type="caution">
    <text evidence="1">The sequence shown here is derived from an EMBL/GenBank/DDBJ whole genome shotgun (WGS) entry which is preliminary data.</text>
</comment>
<accession>A0ABR9IVF9</accession>
<evidence type="ECO:0000313" key="2">
    <source>
        <dbReference type="Proteomes" id="UP000620262"/>
    </source>
</evidence>
<protein>
    <recommendedName>
        <fullName evidence="3">DUF3618 domain-containing protein</fullName>
    </recommendedName>
</protein>